<dbReference type="Proteomes" id="UP000189580">
    <property type="component" value="Chromosome a"/>
</dbReference>
<keyword evidence="4" id="KW-1185">Reference proteome</keyword>
<feature type="compositionally biased region" description="Basic and acidic residues" evidence="1">
    <location>
        <begin position="367"/>
        <end position="382"/>
    </location>
</feature>
<sequence>MSPVFISTANFRFREMSDFQYTTINSSFAQKARSSILRGDYEKIKQFDVESAREILSDDIDAMPPPVFSQVVYPYNYAYRQNPAIAVIDDGTGGSKLVNTTAAQKLESVLAGWNDKVPTEPSSNLETPMGPLKECVEALNTLFESRPCWTRAALDSLLNEENRRLIRKALPYVSYAIKSGPWRGAYIKYGIDPKSSVDFAKYQVEHYRVLTKAEVRSMREEWEKSRIQEPESSGGQKNHQNEINDEAKQIKNGIEVRPGDVPDRSAELDVNGQTSNSSHKIYTFDGKQLPLSMMIQLVDVTDPQLTGLIASARLKEDCDREFGWYNSEDISVLRRVLRIKLVACKNKETISDEAFAGIINEQRKIVTGGDRDRRAETGHEEESNGQGDGSGEAERSIMITESEVLSRLGGQVEGGSERLKDLFGYVQQGADNEYDGYSLMEDDDDEDEEDEEDEDDDDDDGEDDDELEPGNVGV</sequence>
<feature type="compositionally biased region" description="Basic and acidic residues" evidence="1">
    <location>
        <begin position="257"/>
        <end position="267"/>
    </location>
</feature>
<feature type="compositionally biased region" description="Basic and acidic residues" evidence="1">
    <location>
        <begin position="239"/>
        <end position="249"/>
    </location>
</feature>
<feature type="region of interest" description="Disordered" evidence="1">
    <location>
        <begin position="367"/>
        <end position="393"/>
    </location>
</feature>
<dbReference type="GO" id="GO:0000127">
    <property type="term" value="C:transcription factor TFIIIC complex"/>
    <property type="evidence" value="ECO:0007669"/>
    <property type="project" value="InterPro"/>
</dbReference>
<protein>
    <submittedName>
        <fullName evidence="3">Transcription factor TFIIIC subunit TFC1</fullName>
    </submittedName>
</protein>
<dbReference type="EMBL" id="CP014501">
    <property type="protein sequence ID" value="ANB12573.1"/>
    <property type="molecule type" value="Genomic_DNA"/>
</dbReference>
<feature type="region of interest" description="Disordered" evidence="1">
    <location>
        <begin position="423"/>
        <end position="474"/>
    </location>
</feature>
<feature type="compositionally biased region" description="Acidic residues" evidence="1">
    <location>
        <begin position="440"/>
        <end position="468"/>
    </location>
</feature>
<evidence type="ECO:0000313" key="4">
    <source>
        <dbReference type="Proteomes" id="UP000189580"/>
    </source>
</evidence>
<dbReference type="GO" id="GO:0006384">
    <property type="term" value="P:transcription initiation at RNA polymerase III promoter"/>
    <property type="evidence" value="ECO:0007669"/>
    <property type="project" value="InterPro"/>
</dbReference>
<reference evidence="3 4" key="1">
    <citation type="submission" date="2016-02" db="EMBL/GenBank/DDBJ databases">
        <title>Complete genome sequence and transcriptome regulation of the pentose utilising yeast Sugiyamaella lignohabitans.</title>
        <authorList>
            <person name="Bellasio M."/>
            <person name="Peymann A."/>
            <person name="Valli M."/>
            <person name="Sipitzky M."/>
            <person name="Graf A."/>
            <person name="Sauer M."/>
            <person name="Marx H."/>
            <person name="Mattanovich D."/>
        </authorList>
    </citation>
    <scope>NUCLEOTIDE SEQUENCE [LARGE SCALE GENOMIC DNA]</scope>
    <source>
        <strain evidence="3 4">CBS 10342</strain>
    </source>
</reference>
<dbReference type="PANTHER" id="PTHR13230">
    <property type="entry name" value="GENERAL TRANSCRIPTION FACTOR IIIC, POLYPEPTIDE 5"/>
    <property type="match status" value="1"/>
</dbReference>
<dbReference type="GO" id="GO:0001003">
    <property type="term" value="F:RNA polymerase III type 2 promoter sequence-specific DNA binding"/>
    <property type="evidence" value="ECO:0007669"/>
    <property type="project" value="TreeGrafter"/>
</dbReference>
<dbReference type="KEGG" id="slb:AWJ20_830"/>
<evidence type="ECO:0000256" key="1">
    <source>
        <dbReference type="SAM" id="MobiDB-lite"/>
    </source>
</evidence>
<dbReference type="InterPro" id="IPR019136">
    <property type="entry name" value="TF_IIIC_su-5_HTH"/>
</dbReference>
<organism evidence="3 4">
    <name type="scientific">Sugiyamaella lignohabitans</name>
    <dbReference type="NCBI Taxonomy" id="796027"/>
    <lineage>
        <taxon>Eukaryota</taxon>
        <taxon>Fungi</taxon>
        <taxon>Dikarya</taxon>
        <taxon>Ascomycota</taxon>
        <taxon>Saccharomycotina</taxon>
        <taxon>Dipodascomycetes</taxon>
        <taxon>Dipodascales</taxon>
        <taxon>Trichomonascaceae</taxon>
        <taxon>Sugiyamaella</taxon>
    </lineage>
</organism>
<dbReference type="AlphaFoldDB" id="A0A167D7F0"/>
<evidence type="ECO:0000313" key="3">
    <source>
        <dbReference type="EMBL" id="ANB12573.1"/>
    </source>
</evidence>
<dbReference type="Pfam" id="PF09734">
    <property type="entry name" value="Tau95"/>
    <property type="match status" value="1"/>
</dbReference>
<dbReference type="InterPro" id="IPR040454">
    <property type="entry name" value="TF_IIIC_Tfc1/Sfc1"/>
</dbReference>
<evidence type="ECO:0000259" key="2">
    <source>
        <dbReference type="Pfam" id="PF09734"/>
    </source>
</evidence>
<dbReference type="RefSeq" id="XP_018735050.1">
    <property type="nucleotide sequence ID" value="XM_018882798.1"/>
</dbReference>
<feature type="domain" description="Transcription factor IIIC subunit 5 HTH" evidence="2">
    <location>
        <begin position="63"/>
        <end position="208"/>
    </location>
</feature>
<dbReference type="PANTHER" id="PTHR13230:SF5">
    <property type="entry name" value="GENERAL TRANSCRIPTION FACTOR 3C POLYPEPTIDE 5"/>
    <property type="match status" value="1"/>
</dbReference>
<name>A0A167D7F0_9ASCO</name>
<feature type="region of interest" description="Disordered" evidence="1">
    <location>
        <begin position="221"/>
        <end position="279"/>
    </location>
</feature>
<dbReference type="GeneID" id="30037906"/>
<accession>A0A167D7F0</accession>
<gene>
    <name evidence="3" type="primary">TFC1</name>
    <name evidence="3" type="ORF">AWJ20_830</name>
</gene>
<dbReference type="OrthoDB" id="5598268at2759"/>
<proteinExistence type="predicted"/>
<dbReference type="GO" id="GO:0001002">
    <property type="term" value="F:RNA polymerase III type 1 promoter sequence-specific DNA binding"/>
    <property type="evidence" value="ECO:0007669"/>
    <property type="project" value="TreeGrafter"/>
</dbReference>